<dbReference type="Proteomes" id="UP000219514">
    <property type="component" value="Unassembled WGS sequence"/>
</dbReference>
<organism evidence="1 2">
    <name type="scientific">Geodermatophilus sabuli</name>
    <dbReference type="NCBI Taxonomy" id="1564158"/>
    <lineage>
        <taxon>Bacteria</taxon>
        <taxon>Bacillati</taxon>
        <taxon>Actinomycetota</taxon>
        <taxon>Actinomycetes</taxon>
        <taxon>Geodermatophilales</taxon>
        <taxon>Geodermatophilaceae</taxon>
        <taxon>Geodermatophilus</taxon>
    </lineage>
</organism>
<name>A0A285EEA7_9ACTN</name>
<reference evidence="1 2" key="1">
    <citation type="submission" date="2017-09" db="EMBL/GenBank/DDBJ databases">
        <authorList>
            <person name="Ehlers B."/>
            <person name="Leendertz F.H."/>
        </authorList>
    </citation>
    <scope>NUCLEOTIDE SEQUENCE [LARGE SCALE GENOMIC DNA]</scope>
    <source>
        <strain evidence="1 2">DSM 46844</strain>
    </source>
</reference>
<dbReference type="RefSeq" id="WP_183358958.1">
    <property type="nucleotide sequence ID" value="NZ_JACHXB010000006.1"/>
</dbReference>
<keyword evidence="2" id="KW-1185">Reference proteome</keyword>
<evidence type="ECO:0000313" key="2">
    <source>
        <dbReference type="Proteomes" id="UP000219514"/>
    </source>
</evidence>
<dbReference type="EMBL" id="OBDO01000007">
    <property type="protein sequence ID" value="SNX97472.1"/>
    <property type="molecule type" value="Genomic_DNA"/>
</dbReference>
<dbReference type="Gene3D" id="3.40.1260.10">
    <property type="entry name" value="DsrEFH-like"/>
    <property type="match status" value="1"/>
</dbReference>
<proteinExistence type="predicted"/>
<protein>
    <submittedName>
        <fullName evidence="1">Uncharacterized protein</fullName>
    </submittedName>
</protein>
<sequence length="68" mass="7441">MSRRVHPPPPLRSLPERYAVGGGRYFVCPICFDAKGLDEGDLIAGAELAGTVPMWQWIGEDDAGTFSY</sequence>
<dbReference type="SUPFAM" id="SSF75169">
    <property type="entry name" value="DsrEFH-like"/>
    <property type="match status" value="1"/>
</dbReference>
<accession>A0A285EEA7</accession>
<dbReference type="InterPro" id="IPR027396">
    <property type="entry name" value="DsrEFH-like"/>
</dbReference>
<gene>
    <name evidence="1" type="ORF">SAMN06893097_107113</name>
</gene>
<dbReference type="AlphaFoldDB" id="A0A285EEA7"/>
<evidence type="ECO:0000313" key="1">
    <source>
        <dbReference type="EMBL" id="SNX97472.1"/>
    </source>
</evidence>